<protein>
    <submittedName>
        <fullName evidence="3">T20D4.11-like domain-containing protein</fullName>
    </submittedName>
</protein>
<feature type="chain" id="PRO_5004321837" evidence="1">
    <location>
        <begin position="22"/>
        <end position="353"/>
    </location>
</feature>
<evidence type="ECO:0000313" key="4">
    <source>
        <dbReference type="Proteomes" id="UP000001940"/>
    </source>
</evidence>
<proteinExistence type="evidence at protein level"/>
<keyword evidence="6" id="KW-1267">Proteomics identification</keyword>
<dbReference type="CTD" id="179128"/>
<keyword evidence="1" id="KW-0732">Signal</keyword>
<dbReference type="FunCoup" id="Q966G4">
    <property type="interactions" value="6"/>
</dbReference>
<feature type="domain" description="T20D4.11-like" evidence="2">
    <location>
        <begin position="33"/>
        <end position="192"/>
    </location>
</feature>
<keyword evidence="4" id="KW-1185">Reference proteome</keyword>
<evidence type="ECO:0007829" key="6">
    <source>
        <dbReference type="PeptideAtlas" id="Q966G4"/>
    </source>
</evidence>
<evidence type="ECO:0000313" key="3">
    <source>
        <dbReference type="EMBL" id="CCD83341.1"/>
    </source>
</evidence>
<gene>
    <name evidence="3" type="ORF">CELE_R13D7.2</name>
    <name evidence="3 5" type="ORF">R13D7.2</name>
</gene>
<dbReference type="PeptideAtlas" id="Q966G4"/>
<name>Q966G4_CAEEL</name>
<dbReference type="InParanoid" id="Q966G4"/>
<dbReference type="UCSC" id="R13D7.2">
    <property type="organism name" value="c. elegans"/>
</dbReference>
<dbReference type="PhylomeDB" id="Q966G4"/>
<evidence type="ECO:0000259" key="2">
    <source>
        <dbReference type="Pfam" id="PF01579"/>
    </source>
</evidence>
<dbReference type="Bgee" id="WBGene00020054">
    <property type="expression patterns" value="Expressed in larva and 1 other cell type or tissue"/>
</dbReference>
<dbReference type="HOGENOM" id="CLU_058511_0_0_1"/>
<dbReference type="PaxDb" id="6239-R13D7.2"/>
<feature type="signal peptide" evidence="1">
    <location>
        <begin position="1"/>
        <end position="21"/>
    </location>
</feature>
<dbReference type="OMA" id="KCEDITE"/>
<dbReference type="PANTHER" id="PTHR31897">
    <property type="entry name" value="PROTEIN CBG17011-RELATED"/>
    <property type="match status" value="1"/>
</dbReference>
<reference evidence="3 4" key="1">
    <citation type="journal article" date="1998" name="Science">
        <title>Genome sequence of the nematode C. elegans: a platform for investigating biology.</title>
        <authorList>
            <consortium name="The C. elegans sequencing consortium"/>
            <person name="Sulson J.E."/>
            <person name="Waterston R."/>
        </authorList>
    </citation>
    <scope>NUCLEOTIDE SEQUENCE [LARGE SCALE GENOMIC DNA]</scope>
    <source>
        <strain evidence="3 4">Bristol N2</strain>
    </source>
</reference>
<dbReference type="AlphaFoldDB" id="Q966G4"/>
<dbReference type="STRING" id="6239.R13D7.2.1"/>
<evidence type="ECO:0000313" key="5">
    <source>
        <dbReference type="WormBase" id="R13D7.2"/>
    </source>
</evidence>
<dbReference type="GeneID" id="179128"/>
<dbReference type="KEGG" id="cel:CELE_R13D7.2"/>
<organism evidence="3 4">
    <name type="scientific">Caenorhabditis elegans</name>
    <dbReference type="NCBI Taxonomy" id="6239"/>
    <lineage>
        <taxon>Eukaryota</taxon>
        <taxon>Metazoa</taxon>
        <taxon>Ecdysozoa</taxon>
        <taxon>Nematoda</taxon>
        <taxon>Chromadorea</taxon>
        <taxon>Rhabditida</taxon>
        <taxon>Rhabditina</taxon>
        <taxon>Rhabditomorpha</taxon>
        <taxon>Rhabditoidea</taxon>
        <taxon>Rhabditidae</taxon>
        <taxon>Peloderinae</taxon>
        <taxon>Caenorhabditis</taxon>
    </lineage>
</organism>
<dbReference type="EMBL" id="BX284605">
    <property type="protein sequence ID" value="CCD83341.1"/>
    <property type="molecule type" value="Genomic_DNA"/>
</dbReference>
<evidence type="ECO:0000256" key="1">
    <source>
        <dbReference type="SAM" id="SignalP"/>
    </source>
</evidence>
<dbReference type="PANTHER" id="PTHR31897:SF2">
    <property type="entry name" value="DUF19 DOMAIN-CONTAINING PROTEIN"/>
    <property type="match status" value="1"/>
</dbReference>
<sequence length="353" mass="41301">MFTQLYSLGLFLVFIPNHVDSEPIRSQTNSLECSEKDLLIMEGKCSRYVNEYTLLSEEYNLEDVTADIAKNMSYVCDRITNCFDEIPCDEAQKFKRIYEQKCEKDEFRNYKMTNCVNKLYDSIYLNSNNCSKAYQYFSKDLRVRREAYSSGESCIVDIAEAVCVEETALTYLNTKYDQFVDIMSIKPDSEHCTSLHDELFSRQCEPMIMKREKDQVLEQMNGLFSILRSSKKTEEEKQQVKCEDITECMKDACYNSHDSINKFEQSCSDKDNDSFDKCYRKLLTSPESIMYNCPNANSTKNSTVSLLDMLRLNRFSDNKECTRTLMAKICTPEAMKTFDKDWGDHQRRMAERN</sequence>
<dbReference type="OrthoDB" id="5870717at2759"/>
<dbReference type="AGR" id="WB:WBGene00020054"/>
<dbReference type="Pfam" id="PF01579">
    <property type="entry name" value="DUF19"/>
    <property type="match status" value="1"/>
</dbReference>
<dbReference type="InterPro" id="IPR002542">
    <property type="entry name" value="T20D4.11-like_dom"/>
</dbReference>
<dbReference type="WormBase" id="R13D7.2">
    <property type="protein sequence ID" value="CE18149"/>
    <property type="gene ID" value="WBGene00020054"/>
</dbReference>
<dbReference type="RefSeq" id="NP_001024081.1">
    <property type="nucleotide sequence ID" value="NM_001028910.4"/>
</dbReference>
<dbReference type="eggNOG" id="ENOG502RT9H">
    <property type="taxonomic scope" value="Eukaryota"/>
</dbReference>
<dbReference type="Proteomes" id="UP000001940">
    <property type="component" value="Chromosome V"/>
</dbReference>
<accession>Q966G4</accession>